<sequence length="443" mass="50490">MKGDRKNVPRIVQTRRTKSLPEPPPTATEMTVALVPPVDPSVINEEEEVEADSLAPRSPEFASDGSGVYTASSPSSEPSVEEDEYSVEIEGKTYRKWDEAWDPDGDTILCVPGFAFRIECMQALWLHKPEMSTAWTDIMHDGALVYNLEVDALELDAFLSALELCDVPRYILGQYTATMDGIFSSLFAVLSLSHQFHCPSIRIRRVLLASCGPFPDNLPVWRDPYFQENLRNIDNVDLMEAVNVFRATEAYVLLPSALLECCRRRYHLVENGTGPRFIDDARLGETNRKCVESNERRINYLMWHRQYWFVANAEHVYGCLCGTSYSVCRCMAERRKFMYAISTTHWVKPLAEDTKFEDLLKNVCTVCAAEGRKTYERGLTGFWNSLPFYFDLADSWEELASMSGLRYTDCSQYRMARLEDFEEDVSSRVVRSDEGDLGTNCVS</sequence>
<organism evidence="2 3">
    <name type="scientific">Steccherinum ochraceum</name>
    <dbReference type="NCBI Taxonomy" id="92696"/>
    <lineage>
        <taxon>Eukaryota</taxon>
        <taxon>Fungi</taxon>
        <taxon>Dikarya</taxon>
        <taxon>Basidiomycota</taxon>
        <taxon>Agaricomycotina</taxon>
        <taxon>Agaricomycetes</taxon>
        <taxon>Polyporales</taxon>
        <taxon>Steccherinaceae</taxon>
        <taxon>Steccherinum</taxon>
    </lineage>
</organism>
<dbReference type="Proteomes" id="UP000292702">
    <property type="component" value="Unassembled WGS sequence"/>
</dbReference>
<feature type="region of interest" description="Disordered" evidence="1">
    <location>
        <begin position="1"/>
        <end position="85"/>
    </location>
</feature>
<evidence type="ECO:0000313" key="2">
    <source>
        <dbReference type="EMBL" id="TCD61111.1"/>
    </source>
</evidence>
<dbReference type="AlphaFoldDB" id="A0A4R0R268"/>
<keyword evidence="3" id="KW-1185">Reference proteome</keyword>
<proteinExistence type="predicted"/>
<gene>
    <name evidence="2" type="ORF">EIP91_009029</name>
</gene>
<comment type="caution">
    <text evidence="2">The sequence shown here is derived from an EMBL/GenBank/DDBJ whole genome shotgun (WGS) entry which is preliminary data.</text>
</comment>
<reference evidence="2 3" key="1">
    <citation type="submission" date="2018-11" db="EMBL/GenBank/DDBJ databases">
        <title>Genome assembly of Steccherinum ochraceum LE-BIN_3174, the white-rot fungus of the Steccherinaceae family (The Residual Polyporoid clade, Polyporales, Basidiomycota).</title>
        <authorList>
            <person name="Fedorova T.V."/>
            <person name="Glazunova O.A."/>
            <person name="Landesman E.O."/>
            <person name="Moiseenko K.V."/>
            <person name="Psurtseva N.V."/>
            <person name="Savinova O.S."/>
            <person name="Shakhova N.V."/>
            <person name="Tyazhelova T.V."/>
            <person name="Vasina D.V."/>
        </authorList>
    </citation>
    <scope>NUCLEOTIDE SEQUENCE [LARGE SCALE GENOMIC DNA]</scope>
    <source>
        <strain evidence="2 3">LE-BIN_3174</strain>
    </source>
</reference>
<name>A0A4R0R268_9APHY</name>
<evidence type="ECO:0000256" key="1">
    <source>
        <dbReference type="SAM" id="MobiDB-lite"/>
    </source>
</evidence>
<protein>
    <recommendedName>
        <fullName evidence="4">BTB domain-containing protein</fullName>
    </recommendedName>
</protein>
<dbReference type="EMBL" id="RWJN01000504">
    <property type="protein sequence ID" value="TCD61111.1"/>
    <property type="molecule type" value="Genomic_DNA"/>
</dbReference>
<accession>A0A4R0R268</accession>
<evidence type="ECO:0000313" key="3">
    <source>
        <dbReference type="Proteomes" id="UP000292702"/>
    </source>
</evidence>
<evidence type="ECO:0008006" key="4">
    <source>
        <dbReference type="Google" id="ProtNLM"/>
    </source>
</evidence>